<evidence type="ECO:0000256" key="1">
    <source>
        <dbReference type="SAM" id="MobiDB-lite"/>
    </source>
</evidence>
<dbReference type="RefSeq" id="WP_111396286.1">
    <property type="nucleotide sequence ID" value="NZ_QKYU01000001.1"/>
</dbReference>
<evidence type="ECO:0000313" key="4">
    <source>
        <dbReference type="Proteomes" id="UP000249688"/>
    </source>
</evidence>
<feature type="region of interest" description="Disordered" evidence="1">
    <location>
        <begin position="15"/>
        <end position="65"/>
    </location>
</feature>
<gene>
    <name evidence="3" type="ORF">C8P66_101222</name>
</gene>
<dbReference type="PANTHER" id="PTHR37951:SF1">
    <property type="entry name" value="TYPE VI SECRETION SYSTEM COMPONENT TSSA1"/>
    <property type="match status" value="1"/>
</dbReference>
<protein>
    <submittedName>
        <fullName evidence="3">Type VI secretion system protein ImpA</fullName>
    </submittedName>
</protein>
<dbReference type="PANTHER" id="PTHR37951">
    <property type="entry name" value="CYTOPLASMIC PROTEIN-RELATED"/>
    <property type="match status" value="1"/>
</dbReference>
<dbReference type="AlphaFoldDB" id="A0A2W7IXT0"/>
<dbReference type="Pfam" id="PF06812">
    <property type="entry name" value="ImpA_N"/>
    <property type="match status" value="1"/>
</dbReference>
<feature type="compositionally biased region" description="Basic and acidic residues" evidence="1">
    <location>
        <begin position="37"/>
        <end position="55"/>
    </location>
</feature>
<keyword evidence="4" id="KW-1185">Reference proteome</keyword>
<dbReference type="Proteomes" id="UP000249688">
    <property type="component" value="Unassembled WGS sequence"/>
</dbReference>
<reference evidence="3 4" key="1">
    <citation type="submission" date="2018-06" db="EMBL/GenBank/DDBJ databases">
        <title>Genomic Encyclopedia of Archaeal and Bacterial Type Strains, Phase II (KMG-II): from individual species to whole genera.</title>
        <authorList>
            <person name="Goeker M."/>
        </authorList>
    </citation>
    <scope>NUCLEOTIDE SEQUENCE [LARGE SCALE GENOMIC DNA]</scope>
    <source>
        <strain evidence="3 4">DSM 24525</strain>
    </source>
</reference>
<dbReference type="OrthoDB" id="9771118at2"/>
<comment type="caution">
    <text evidence="3">The sequence shown here is derived from an EMBL/GenBank/DDBJ whole genome shotgun (WGS) entry which is preliminary data.</text>
</comment>
<dbReference type="InterPro" id="IPR017740">
    <property type="entry name" value="TssA-like"/>
</dbReference>
<feature type="domain" description="ImpA N-terminal" evidence="2">
    <location>
        <begin position="12"/>
        <end position="141"/>
    </location>
</feature>
<evidence type="ECO:0000313" key="3">
    <source>
        <dbReference type="EMBL" id="PZW51005.1"/>
    </source>
</evidence>
<sequence>MADEVIDVATMLAPLAGNDGAGEDLRQDYSPASPYQKLRDARAEARAEERARDSQGDTEAPPADGWRAVRRIGTEVLLEKSKDFEIAAWLTEALVRQDGLPGLAAGARLLAGLLETFWDPGFPQPDEDGLEGRGSPLGGLAGGDSDGTVMQALRRMPLFRRPSGESLGLYQYEAALDTAGLADEARREQRYSQGVLVLETVETEAKFDRPGLRATVLAAEAARAAWQAFQDQLDARFGYDAPPSRRVAEVLDRLREVAETLAGGPAEVPVEEMAAAAPGAEPVAGGGVPASGGGFGVPAGNIAGREQALKVLEQVASYFQKSEPHSFLAYTLNDAVRRGRMTLPELLAEVLQDETARTGMLTALGIRPGGLDPVEE</sequence>
<organism evidence="3 4">
    <name type="scientific">Humitalea rosea</name>
    <dbReference type="NCBI Taxonomy" id="990373"/>
    <lineage>
        <taxon>Bacteria</taxon>
        <taxon>Pseudomonadati</taxon>
        <taxon>Pseudomonadota</taxon>
        <taxon>Alphaproteobacteria</taxon>
        <taxon>Acetobacterales</taxon>
        <taxon>Roseomonadaceae</taxon>
        <taxon>Humitalea</taxon>
    </lineage>
</organism>
<dbReference type="EMBL" id="QKYU01000001">
    <property type="protein sequence ID" value="PZW51005.1"/>
    <property type="molecule type" value="Genomic_DNA"/>
</dbReference>
<evidence type="ECO:0000259" key="2">
    <source>
        <dbReference type="Pfam" id="PF06812"/>
    </source>
</evidence>
<accession>A0A2W7IXT0</accession>
<name>A0A2W7IXT0_9PROT</name>
<dbReference type="InterPro" id="IPR010657">
    <property type="entry name" value="ImpA_N"/>
</dbReference>
<proteinExistence type="predicted"/>
<dbReference type="NCBIfam" id="TIGR03363">
    <property type="entry name" value="VI_chp_8"/>
    <property type="match status" value="1"/>
</dbReference>